<gene>
    <name evidence="5" type="ORF">SAMN04488514_109138</name>
</gene>
<dbReference type="OrthoDB" id="9809261at2"/>
<keyword evidence="2" id="KW-0732">Signal</keyword>
<dbReference type="SUPFAM" id="SSF53474">
    <property type="entry name" value="alpha/beta-Hydrolases"/>
    <property type="match status" value="1"/>
</dbReference>
<dbReference type="InterPro" id="IPR054579">
    <property type="entry name" value="GCE-like_dom"/>
</dbReference>
<dbReference type="EMBL" id="FNGV01000009">
    <property type="protein sequence ID" value="SDM49275.1"/>
    <property type="molecule type" value="Genomic_DNA"/>
</dbReference>
<sequence length="566" mass="62951">MITIKKNLRTLFAFWVLVLTMTTAALGNDFSLFDNPWTVFANVDADITIESISDVIPTTFSGVNAFAKNYYFTNNLLDFTSLGLTPQNQSPAIICTYVYSNKNKKVTIGAGADSRMQVSVNGKTAYTTMKSGNGSPLIYYTDHIFDIDLKKGRNIIVIKVLGSNNGWKLCLGNPDDVRTARKLEQENPFGFLRSVLAFYQRDISEKPVPDPLLLPGGTRIITKEQWEGEQRERILSIYKEHIYGNFPTKFDDISFKVTSSDSAAVNSTAIKKVIEVTISNNGKSASFPLTLYIPHGATKFPVFLYIDRKDISKGAVDVENPSFPIKYGIQQGFAMASFWRTGLAPDSKEEYNQKMMTLFPELIDAPNGAKTIGMWAFGVMRSVDYLVGDSRIDSDRIAVIGMSRGGKTAIWAGVNDKRISLVCDNASGEMGSAISRRLVGENIADMKERFSHWFCDNFATVSNTMDELDVDQNMFLSLIAPRSLAVGSRSFDIWADPEGQYLGLMGTLPVYQLYGIPTIDPKTSVKLGKPIMSQAISFHINQGTHSLALKDWQTFFDHSNYLAKNQ</sequence>
<protein>
    <recommendedName>
        <fullName evidence="4">4-O-methyl-glucuronoyl methylesterase-like domain-containing protein</fullName>
    </recommendedName>
</protein>
<dbReference type="Proteomes" id="UP000199440">
    <property type="component" value="Unassembled WGS sequence"/>
</dbReference>
<proteinExistence type="predicted"/>
<dbReference type="STRING" id="192904.SAMN04488514_109138"/>
<dbReference type="InterPro" id="IPR029058">
    <property type="entry name" value="AB_hydrolase_fold"/>
</dbReference>
<organism evidence="5 6">
    <name type="scientific">Kriegella aquimaris</name>
    <dbReference type="NCBI Taxonomy" id="192904"/>
    <lineage>
        <taxon>Bacteria</taxon>
        <taxon>Pseudomonadati</taxon>
        <taxon>Bacteroidota</taxon>
        <taxon>Flavobacteriia</taxon>
        <taxon>Flavobacteriales</taxon>
        <taxon>Flavobacteriaceae</taxon>
        <taxon>Kriegella</taxon>
    </lineage>
</organism>
<keyword evidence="3" id="KW-0378">Hydrolase</keyword>
<dbReference type="Pfam" id="PF22244">
    <property type="entry name" value="GCE_fung"/>
    <property type="match status" value="1"/>
</dbReference>
<dbReference type="Gene3D" id="3.40.50.1820">
    <property type="entry name" value="alpha/beta hydrolase"/>
    <property type="match status" value="1"/>
</dbReference>
<dbReference type="GO" id="GO:0052689">
    <property type="term" value="F:carboxylic ester hydrolase activity"/>
    <property type="evidence" value="ECO:0007669"/>
    <property type="project" value="UniProtKB-KW"/>
</dbReference>
<evidence type="ECO:0000256" key="1">
    <source>
        <dbReference type="ARBA" id="ARBA00022487"/>
    </source>
</evidence>
<evidence type="ECO:0000259" key="4">
    <source>
        <dbReference type="Pfam" id="PF22244"/>
    </source>
</evidence>
<evidence type="ECO:0000256" key="2">
    <source>
        <dbReference type="ARBA" id="ARBA00022729"/>
    </source>
</evidence>
<reference evidence="5 6" key="1">
    <citation type="submission" date="2016-10" db="EMBL/GenBank/DDBJ databases">
        <authorList>
            <person name="de Groot N.N."/>
        </authorList>
    </citation>
    <scope>NUCLEOTIDE SEQUENCE [LARGE SCALE GENOMIC DNA]</scope>
    <source>
        <strain evidence="5 6">DSM 19886</strain>
    </source>
</reference>
<keyword evidence="6" id="KW-1185">Reference proteome</keyword>
<accession>A0A1G9TQ96</accession>
<evidence type="ECO:0000256" key="3">
    <source>
        <dbReference type="ARBA" id="ARBA00022801"/>
    </source>
</evidence>
<feature type="domain" description="4-O-methyl-glucuronoyl methylesterase-like" evidence="4">
    <location>
        <begin position="276"/>
        <end position="515"/>
    </location>
</feature>
<dbReference type="Gene3D" id="2.60.120.260">
    <property type="entry name" value="Galactose-binding domain-like"/>
    <property type="match status" value="1"/>
</dbReference>
<keyword evidence="1" id="KW-0719">Serine esterase</keyword>
<evidence type="ECO:0000313" key="5">
    <source>
        <dbReference type="EMBL" id="SDM49275.1"/>
    </source>
</evidence>
<name>A0A1G9TQ96_9FLAO</name>
<evidence type="ECO:0000313" key="6">
    <source>
        <dbReference type="Proteomes" id="UP000199440"/>
    </source>
</evidence>
<dbReference type="RefSeq" id="WP_089892286.1">
    <property type="nucleotide sequence ID" value="NZ_FNGV01000009.1"/>
</dbReference>
<dbReference type="AlphaFoldDB" id="A0A1G9TQ96"/>